<dbReference type="Pfam" id="PF12802">
    <property type="entry name" value="MarR_2"/>
    <property type="match status" value="1"/>
</dbReference>
<dbReference type="Pfam" id="PF13508">
    <property type="entry name" value="Acetyltransf_7"/>
    <property type="match status" value="1"/>
</dbReference>
<evidence type="ECO:0000313" key="5">
    <source>
        <dbReference type="EMBL" id="MEF7614457.1"/>
    </source>
</evidence>
<sequence length="339" mass="37206">MHATDPAAASPPEATPDATPDAPSVLPGQVTALRRFSRFYTRHLGVLKEHLLDSRFTLPESRVLWELAHHDGLSAAALARELDLDPGYLSRLLAGLKARGLLRGQAAPHDARQTLLRLSAAGRKAFAPLDRRSEQQTVALLARLAPVQRQRLVDATHTVAALLGAPDEPAPGACVLRPHRCGDMGWVISRHGALYHEEYGWGTAFEALVARLCVRFIERFDPAREACWIAERDGRPLGCVFLVQARDDADDQALPGIAQLRMLIVEPDARGLGVGDLLVGECTRFARAAGYRSIRLWTNSVLHAARRLYTRHGYRLSATAPHAEFGVELVGEVWELDLS</sequence>
<comment type="caution">
    <text evidence="5">The sequence shown here is derived from an EMBL/GenBank/DDBJ whole genome shotgun (WGS) entry which is preliminary data.</text>
</comment>
<dbReference type="GO" id="GO:0008080">
    <property type="term" value="F:N-acetyltransferase activity"/>
    <property type="evidence" value="ECO:0007669"/>
    <property type="project" value="InterPro"/>
</dbReference>
<dbReference type="PROSITE" id="PS51186">
    <property type="entry name" value="GNAT"/>
    <property type="match status" value="1"/>
</dbReference>
<gene>
    <name evidence="5" type="ORF">V4F39_11105</name>
</gene>
<evidence type="ECO:0000256" key="1">
    <source>
        <dbReference type="ARBA" id="ARBA00022679"/>
    </source>
</evidence>
<dbReference type="GO" id="GO:0003700">
    <property type="term" value="F:DNA-binding transcription factor activity"/>
    <property type="evidence" value="ECO:0007669"/>
    <property type="project" value="InterPro"/>
</dbReference>
<dbReference type="SUPFAM" id="SSF46785">
    <property type="entry name" value="Winged helix' DNA-binding domain"/>
    <property type="match status" value="1"/>
</dbReference>
<dbReference type="EMBL" id="JAZIBG010000025">
    <property type="protein sequence ID" value="MEF7614457.1"/>
    <property type="molecule type" value="Genomic_DNA"/>
</dbReference>
<dbReference type="InterPro" id="IPR036390">
    <property type="entry name" value="WH_DNA-bd_sf"/>
</dbReference>
<dbReference type="InterPro" id="IPR000835">
    <property type="entry name" value="HTH_MarR-typ"/>
</dbReference>
<dbReference type="Gene3D" id="3.40.630.30">
    <property type="match status" value="1"/>
</dbReference>
<proteinExistence type="predicted"/>
<dbReference type="AlphaFoldDB" id="A0AAW9QGD5"/>
<dbReference type="PROSITE" id="PS50995">
    <property type="entry name" value="HTH_MARR_2"/>
    <property type="match status" value="1"/>
</dbReference>
<evidence type="ECO:0000259" key="4">
    <source>
        <dbReference type="PROSITE" id="PS51186"/>
    </source>
</evidence>
<dbReference type="Proteomes" id="UP001336250">
    <property type="component" value="Unassembled WGS sequence"/>
</dbReference>
<dbReference type="InterPro" id="IPR000182">
    <property type="entry name" value="GNAT_dom"/>
</dbReference>
<dbReference type="CDD" id="cd04301">
    <property type="entry name" value="NAT_SF"/>
    <property type="match status" value="1"/>
</dbReference>
<dbReference type="InterPro" id="IPR036388">
    <property type="entry name" value="WH-like_DNA-bd_sf"/>
</dbReference>
<dbReference type="Gene3D" id="1.10.10.10">
    <property type="entry name" value="Winged helix-like DNA-binding domain superfamily/Winged helix DNA-binding domain"/>
    <property type="match status" value="1"/>
</dbReference>
<evidence type="ECO:0000259" key="3">
    <source>
        <dbReference type="PROSITE" id="PS50995"/>
    </source>
</evidence>
<accession>A0AAW9QGD5</accession>
<feature type="compositionally biased region" description="Low complexity" evidence="2">
    <location>
        <begin position="1"/>
        <end position="23"/>
    </location>
</feature>
<name>A0AAW9QGD5_9BURK</name>
<keyword evidence="6" id="KW-1185">Reference proteome</keyword>
<evidence type="ECO:0000313" key="6">
    <source>
        <dbReference type="Proteomes" id="UP001336250"/>
    </source>
</evidence>
<dbReference type="PANTHER" id="PTHR13947">
    <property type="entry name" value="GNAT FAMILY N-ACETYLTRANSFERASE"/>
    <property type="match status" value="1"/>
</dbReference>
<dbReference type="InterPro" id="IPR050769">
    <property type="entry name" value="NAT_camello-type"/>
</dbReference>
<keyword evidence="1" id="KW-0808">Transferase</keyword>
<dbReference type="InterPro" id="IPR016181">
    <property type="entry name" value="Acyl_CoA_acyltransferase"/>
</dbReference>
<dbReference type="SMART" id="SM00347">
    <property type="entry name" value="HTH_MARR"/>
    <property type="match status" value="1"/>
</dbReference>
<dbReference type="PANTHER" id="PTHR13947:SF37">
    <property type="entry name" value="LD18367P"/>
    <property type="match status" value="1"/>
</dbReference>
<evidence type="ECO:0000256" key="2">
    <source>
        <dbReference type="SAM" id="MobiDB-lite"/>
    </source>
</evidence>
<feature type="domain" description="HTH marR-type" evidence="3">
    <location>
        <begin position="26"/>
        <end position="161"/>
    </location>
</feature>
<feature type="region of interest" description="Disordered" evidence="2">
    <location>
        <begin position="1"/>
        <end position="25"/>
    </location>
</feature>
<reference evidence="5 6" key="1">
    <citation type="submission" date="2024-02" db="EMBL/GenBank/DDBJ databases">
        <title>Genome sequence of Aquincola sp. MAHUQ-54.</title>
        <authorList>
            <person name="Huq M.A."/>
        </authorList>
    </citation>
    <scope>NUCLEOTIDE SEQUENCE [LARGE SCALE GENOMIC DNA]</scope>
    <source>
        <strain evidence="5 6">MAHUQ-54</strain>
    </source>
</reference>
<dbReference type="SUPFAM" id="SSF55729">
    <property type="entry name" value="Acyl-CoA N-acyltransferases (Nat)"/>
    <property type="match status" value="1"/>
</dbReference>
<feature type="domain" description="N-acetyltransferase" evidence="4">
    <location>
        <begin position="174"/>
        <end position="339"/>
    </location>
</feature>
<dbReference type="RefSeq" id="WP_332289441.1">
    <property type="nucleotide sequence ID" value="NZ_JAZIBG010000025.1"/>
</dbReference>
<organism evidence="5 6">
    <name type="scientific">Aquincola agrisoli</name>
    <dbReference type="NCBI Taxonomy" id="3119538"/>
    <lineage>
        <taxon>Bacteria</taxon>
        <taxon>Pseudomonadati</taxon>
        <taxon>Pseudomonadota</taxon>
        <taxon>Betaproteobacteria</taxon>
        <taxon>Burkholderiales</taxon>
        <taxon>Sphaerotilaceae</taxon>
        <taxon>Aquincola</taxon>
    </lineage>
</organism>
<protein>
    <submittedName>
        <fullName evidence="5">Helix-turn-helix domain-containing GNAT family N-acetyltransferase</fullName>
    </submittedName>
</protein>